<name>A0A6J5PAN3_9CAUD</name>
<protein>
    <submittedName>
        <fullName evidence="1">Uncharacterized protein</fullName>
    </submittedName>
</protein>
<proteinExistence type="predicted"/>
<accession>A0A6J5PAN3</accession>
<evidence type="ECO:0000313" key="2">
    <source>
        <dbReference type="EMBL" id="CAB4210411.1"/>
    </source>
</evidence>
<dbReference type="EMBL" id="LR797364">
    <property type="protein sequence ID" value="CAB4210411.1"/>
    <property type="molecule type" value="Genomic_DNA"/>
</dbReference>
<sequence length="75" mass="8072">MKIAIIAAGLVLLDYGIARADWQVHEWDGQQWAAAVTPKGHTVAVNIEKTACELDLASLSTVKPSGARLRCSKVK</sequence>
<evidence type="ECO:0000313" key="1">
    <source>
        <dbReference type="EMBL" id="CAB4168949.1"/>
    </source>
</evidence>
<organism evidence="1">
    <name type="scientific">uncultured Caudovirales phage</name>
    <dbReference type="NCBI Taxonomy" id="2100421"/>
    <lineage>
        <taxon>Viruses</taxon>
        <taxon>Duplodnaviria</taxon>
        <taxon>Heunggongvirae</taxon>
        <taxon>Uroviricota</taxon>
        <taxon>Caudoviricetes</taxon>
        <taxon>Peduoviridae</taxon>
        <taxon>Maltschvirus</taxon>
        <taxon>Maltschvirus maltsch</taxon>
    </lineage>
</organism>
<dbReference type="EMBL" id="LR796841">
    <property type="protein sequence ID" value="CAB4168949.1"/>
    <property type="molecule type" value="Genomic_DNA"/>
</dbReference>
<reference evidence="1" key="1">
    <citation type="submission" date="2020-05" db="EMBL/GenBank/DDBJ databases">
        <authorList>
            <person name="Chiriac C."/>
            <person name="Salcher M."/>
            <person name="Ghai R."/>
            <person name="Kavagutti S V."/>
        </authorList>
    </citation>
    <scope>NUCLEOTIDE SEQUENCE</scope>
</reference>
<gene>
    <name evidence="2" type="ORF">UFOVP1413_16</name>
    <name evidence="1" type="ORF">UFOVP893_23</name>
</gene>